<dbReference type="Gene3D" id="1.10.10.10">
    <property type="entry name" value="Winged helix-like DNA-binding domain superfamily/Winged helix DNA-binding domain"/>
    <property type="match status" value="1"/>
</dbReference>
<organism evidence="5 6">
    <name type="scientific">Marinilactibacillus psychrotolerans 42ea</name>
    <dbReference type="NCBI Taxonomy" id="1255609"/>
    <lineage>
        <taxon>Bacteria</taxon>
        <taxon>Bacillati</taxon>
        <taxon>Bacillota</taxon>
        <taxon>Bacilli</taxon>
        <taxon>Lactobacillales</taxon>
        <taxon>Carnobacteriaceae</taxon>
        <taxon>Marinilactibacillus</taxon>
    </lineage>
</organism>
<dbReference type="AlphaFoldDB" id="A0A1R4IUS0"/>
<dbReference type="InterPro" id="IPR000524">
    <property type="entry name" value="Tscrpt_reg_HTH_GntR"/>
</dbReference>
<evidence type="ECO:0000256" key="1">
    <source>
        <dbReference type="ARBA" id="ARBA00023015"/>
    </source>
</evidence>
<keyword evidence="3" id="KW-0804">Transcription</keyword>
<dbReference type="SUPFAM" id="SSF46785">
    <property type="entry name" value="Winged helix' DNA-binding domain"/>
    <property type="match status" value="1"/>
</dbReference>
<dbReference type="GO" id="GO:0045892">
    <property type="term" value="P:negative regulation of DNA-templated transcription"/>
    <property type="evidence" value="ECO:0007669"/>
    <property type="project" value="TreeGrafter"/>
</dbReference>
<protein>
    <submittedName>
        <fullName evidence="5">Predicted transcriptional regulator of N-Acetylglucosamine utilization, GntR family</fullName>
    </submittedName>
</protein>
<name>A0A1R4IUS0_9LACT</name>
<dbReference type="Pfam" id="PF00392">
    <property type="entry name" value="GntR"/>
    <property type="match status" value="1"/>
</dbReference>
<dbReference type="EMBL" id="FUKW01000043">
    <property type="protein sequence ID" value="SJN23582.1"/>
    <property type="molecule type" value="Genomic_DNA"/>
</dbReference>
<dbReference type="SMART" id="SM00345">
    <property type="entry name" value="HTH_GNTR"/>
    <property type="match status" value="1"/>
</dbReference>
<dbReference type="PANTHER" id="PTHR44846">
    <property type="entry name" value="MANNOSYL-D-GLYCERATE TRANSPORT/METABOLISM SYSTEM REPRESSOR MNGR-RELATED"/>
    <property type="match status" value="1"/>
</dbReference>
<dbReference type="GO" id="GO:0003677">
    <property type="term" value="F:DNA binding"/>
    <property type="evidence" value="ECO:0007669"/>
    <property type="project" value="UniProtKB-KW"/>
</dbReference>
<dbReference type="InterPro" id="IPR036388">
    <property type="entry name" value="WH-like_DNA-bd_sf"/>
</dbReference>
<dbReference type="SUPFAM" id="SSF64288">
    <property type="entry name" value="Chorismate lyase-like"/>
    <property type="match status" value="1"/>
</dbReference>
<gene>
    <name evidence="5" type="ORF">FM115_02725</name>
</gene>
<keyword evidence="1" id="KW-0805">Transcription regulation</keyword>
<sequence>MRMKKSLHAFIKEELIERIKTDVYKVGDQFPTENELCKEFNVSRTTVRIALTQLVQEGYLIRQRGKGSFVAEPKVNQILSHTDDRFTQQLQAQGKYGQISLEKIEVIPARDSHKKRFNIEENDPIQKIKRTRSANNEVTQYEVAYVPWNIAPGLKKEYLEASLYKTLKETYGISIHKTTEIVEITLADKDISHYLQCEVGQPCFYIETVAEDKNGLVIEFSRSYFRGDKTSFRIERYYQEN</sequence>
<accession>A0A1R4IUS0</accession>
<dbReference type="InterPro" id="IPR028978">
    <property type="entry name" value="Chorismate_lyase_/UTRA_dom_sf"/>
</dbReference>
<dbReference type="GO" id="GO:0003700">
    <property type="term" value="F:DNA-binding transcription factor activity"/>
    <property type="evidence" value="ECO:0007669"/>
    <property type="project" value="InterPro"/>
</dbReference>
<dbReference type="Pfam" id="PF07702">
    <property type="entry name" value="UTRA"/>
    <property type="match status" value="1"/>
</dbReference>
<dbReference type="InterPro" id="IPR011663">
    <property type="entry name" value="UTRA"/>
</dbReference>
<dbReference type="Proteomes" id="UP000195611">
    <property type="component" value="Unassembled WGS sequence"/>
</dbReference>
<keyword evidence="2" id="KW-0238">DNA-binding</keyword>
<proteinExistence type="predicted"/>
<dbReference type="PRINTS" id="PR00035">
    <property type="entry name" value="HTHGNTR"/>
</dbReference>
<dbReference type="CDD" id="cd07377">
    <property type="entry name" value="WHTH_GntR"/>
    <property type="match status" value="1"/>
</dbReference>
<dbReference type="PANTHER" id="PTHR44846:SF1">
    <property type="entry name" value="MANNOSYL-D-GLYCERATE TRANSPORT_METABOLISM SYSTEM REPRESSOR MNGR-RELATED"/>
    <property type="match status" value="1"/>
</dbReference>
<evidence type="ECO:0000313" key="6">
    <source>
        <dbReference type="Proteomes" id="UP000195611"/>
    </source>
</evidence>
<evidence type="ECO:0000259" key="4">
    <source>
        <dbReference type="PROSITE" id="PS50949"/>
    </source>
</evidence>
<evidence type="ECO:0000313" key="5">
    <source>
        <dbReference type="EMBL" id="SJN23582.1"/>
    </source>
</evidence>
<reference evidence="5 6" key="1">
    <citation type="submission" date="2017-02" db="EMBL/GenBank/DDBJ databases">
        <authorList>
            <person name="Peterson S.W."/>
        </authorList>
    </citation>
    <scope>NUCLEOTIDE SEQUENCE [LARGE SCALE GENOMIC DNA]</scope>
    <source>
        <strain evidence="5 6">42ea</strain>
    </source>
</reference>
<dbReference type="FunFam" id="1.10.10.10:FF:000079">
    <property type="entry name" value="GntR family transcriptional regulator"/>
    <property type="match status" value="1"/>
</dbReference>
<dbReference type="PROSITE" id="PS50949">
    <property type="entry name" value="HTH_GNTR"/>
    <property type="match status" value="1"/>
</dbReference>
<dbReference type="InterPro" id="IPR036390">
    <property type="entry name" value="WH_DNA-bd_sf"/>
</dbReference>
<evidence type="ECO:0000256" key="2">
    <source>
        <dbReference type="ARBA" id="ARBA00023125"/>
    </source>
</evidence>
<dbReference type="InterPro" id="IPR050679">
    <property type="entry name" value="Bact_HTH_transcr_reg"/>
</dbReference>
<feature type="domain" description="HTH gntR-type" evidence="4">
    <location>
        <begin position="5"/>
        <end position="73"/>
    </location>
</feature>
<dbReference type="SMART" id="SM00866">
    <property type="entry name" value="UTRA"/>
    <property type="match status" value="1"/>
</dbReference>
<evidence type="ECO:0000256" key="3">
    <source>
        <dbReference type="ARBA" id="ARBA00023163"/>
    </source>
</evidence>
<dbReference type="Gene3D" id="3.40.1410.10">
    <property type="entry name" value="Chorismate lyase-like"/>
    <property type="match status" value="1"/>
</dbReference>